<accession>A0A1F5HB48</accession>
<keyword evidence="1" id="KW-0472">Membrane</keyword>
<sequence length="75" mass="8440">MRILGNRVLFLTGIIWVIGVFIIGLAFVASHPDYYREDAVPSGILLYNIFAFALFSIPGFVLIYLGKLKPRRAPK</sequence>
<organism evidence="2 3">
    <name type="scientific">Candidatus Curtissbacteria bacterium RIFOXYA1_FULL_41_14</name>
    <dbReference type="NCBI Taxonomy" id="1797737"/>
    <lineage>
        <taxon>Bacteria</taxon>
        <taxon>Candidatus Curtissiibacteriota</taxon>
    </lineage>
</organism>
<dbReference type="AlphaFoldDB" id="A0A1F5HB48"/>
<proteinExistence type="predicted"/>
<name>A0A1F5HB48_9BACT</name>
<evidence type="ECO:0000313" key="3">
    <source>
        <dbReference type="Proteomes" id="UP000176751"/>
    </source>
</evidence>
<evidence type="ECO:0008006" key="4">
    <source>
        <dbReference type="Google" id="ProtNLM"/>
    </source>
</evidence>
<feature type="transmembrane region" description="Helical" evidence="1">
    <location>
        <begin position="7"/>
        <end position="29"/>
    </location>
</feature>
<dbReference type="Proteomes" id="UP000176751">
    <property type="component" value="Unassembled WGS sequence"/>
</dbReference>
<gene>
    <name evidence="2" type="ORF">A2196_04460</name>
</gene>
<protein>
    <recommendedName>
        <fullName evidence="4">DUF5671 domain-containing protein</fullName>
    </recommendedName>
</protein>
<keyword evidence="1" id="KW-0812">Transmembrane</keyword>
<keyword evidence="1" id="KW-1133">Transmembrane helix</keyword>
<reference evidence="2 3" key="1">
    <citation type="journal article" date="2016" name="Nat. Commun.">
        <title>Thousands of microbial genomes shed light on interconnected biogeochemical processes in an aquifer system.</title>
        <authorList>
            <person name="Anantharaman K."/>
            <person name="Brown C.T."/>
            <person name="Hug L.A."/>
            <person name="Sharon I."/>
            <person name="Castelle C.J."/>
            <person name="Probst A.J."/>
            <person name="Thomas B.C."/>
            <person name="Singh A."/>
            <person name="Wilkins M.J."/>
            <person name="Karaoz U."/>
            <person name="Brodie E.L."/>
            <person name="Williams K.H."/>
            <person name="Hubbard S.S."/>
            <person name="Banfield J.F."/>
        </authorList>
    </citation>
    <scope>NUCLEOTIDE SEQUENCE [LARGE SCALE GENOMIC DNA]</scope>
</reference>
<comment type="caution">
    <text evidence="2">The sequence shown here is derived from an EMBL/GenBank/DDBJ whole genome shotgun (WGS) entry which is preliminary data.</text>
</comment>
<evidence type="ECO:0000256" key="1">
    <source>
        <dbReference type="SAM" id="Phobius"/>
    </source>
</evidence>
<dbReference type="EMBL" id="MFCA01000028">
    <property type="protein sequence ID" value="OGE01373.1"/>
    <property type="molecule type" value="Genomic_DNA"/>
</dbReference>
<feature type="transmembrane region" description="Helical" evidence="1">
    <location>
        <begin position="44"/>
        <end position="65"/>
    </location>
</feature>
<evidence type="ECO:0000313" key="2">
    <source>
        <dbReference type="EMBL" id="OGE01373.1"/>
    </source>
</evidence>